<dbReference type="GO" id="GO:0008270">
    <property type="term" value="F:zinc ion binding"/>
    <property type="evidence" value="ECO:0007669"/>
    <property type="project" value="UniProtKB-KW"/>
</dbReference>
<sequence length="226" mass="26109">MNEVLNYVKSLGVGCRHPHDEFLKEGNEICEPNKPFGISDFGEEEFYHKPYLPFSCHIPGCTGSFETVIQYEAHYNSCHSFTCKECRKNFPNNHLLDIHISETHDSFFQQLACKKPMYCCFIEECKEVFMTSEERQSHCISVHKLPSDFRFGLSKKKSNRSVSKKNTECSESDETKTGSHSKGKNVDEKKKKNTAFRSFTFGQAQSKRKPVFQNFSKDLMNSLPKE</sequence>
<evidence type="ECO:0000256" key="2">
    <source>
        <dbReference type="SAM" id="MobiDB-lite"/>
    </source>
</evidence>
<dbReference type="Proteomes" id="UP001372834">
    <property type="component" value="Unassembled WGS sequence"/>
</dbReference>
<evidence type="ECO:0000256" key="1">
    <source>
        <dbReference type="PROSITE-ProRule" id="PRU00042"/>
    </source>
</evidence>
<evidence type="ECO:0000313" key="5">
    <source>
        <dbReference type="Proteomes" id="UP001372834"/>
    </source>
</evidence>
<proteinExistence type="predicted"/>
<dbReference type="PROSITE" id="PS50157">
    <property type="entry name" value="ZINC_FINGER_C2H2_2"/>
    <property type="match status" value="1"/>
</dbReference>
<accession>A0AAN8XPW5</accession>
<organism evidence="4 5">
    <name type="scientific">Polyplax serrata</name>
    <name type="common">Common mouse louse</name>
    <dbReference type="NCBI Taxonomy" id="468196"/>
    <lineage>
        <taxon>Eukaryota</taxon>
        <taxon>Metazoa</taxon>
        <taxon>Ecdysozoa</taxon>
        <taxon>Arthropoda</taxon>
        <taxon>Hexapoda</taxon>
        <taxon>Insecta</taxon>
        <taxon>Pterygota</taxon>
        <taxon>Neoptera</taxon>
        <taxon>Paraneoptera</taxon>
        <taxon>Psocodea</taxon>
        <taxon>Troctomorpha</taxon>
        <taxon>Phthiraptera</taxon>
        <taxon>Anoplura</taxon>
        <taxon>Polyplacidae</taxon>
        <taxon>Polyplax</taxon>
    </lineage>
</organism>
<gene>
    <name evidence="4" type="ORF">RUM43_001509</name>
</gene>
<feature type="domain" description="C2H2-type" evidence="3">
    <location>
        <begin position="81"/>
        <end position="104"/>
    </location>
</feature>
<comment type="caution">
    <text evidence="4">The sequence shown here is derived from an EMBL/GenBank/DDBJ whole genome shotgun (WGS) entry which is preliminary data.</text>
</comment>
<keyword evidence="1" id="KW-0863">Zinc-finger</keyword>
<dbReference type="InterPro" id="IPR013087">
    <property type="entry name" value="Znf_C2H2_type"/>
</dbReference>
<dbReference type="EMBL" id="JAWJWE010000001">
    <property type="protein sequence ID" value="KAK6645233.1"/>
    <property type="molecule type" value="Genomic_DNA"/>
</dbReference>
<dbReference type="AlphaFoldDB" id="A0AAN8XPW5"/>
<protein>
    <recommendedName>
        <fullName evidence="3">C2H2-type domain-containing protein</fullName>
    </recommendedName>
</protein>
<dbReference type="PANTHER" id="PTHR21354">
    <property type="entry name" value="ZINC FINGER PROTEIN 511"/>
    <property type="match status" value="1"/>
</dbReference>
<reference evidence="4 5" key="1">
    <citation type="submission" date="2023-10" db="EMBL/GenBank/DDBJ databases">
        <title>Genomes of two closely related lineages of the louse Polyplax serrata with different host specificities.</title>
        <authorList>
            <person name="Martinu J."/>
            <person name="Tarabai H."/>
            <person name="Stefka J."/>
            <person name="Hypsa V."/>
        </authorList>
    </citation>
    <scope>NUCLEOTIDE SEQUENCE [LARGE SCALE GENOMIC DNA]</scope>
    <source>
        <strain evidence="4">HR10_N</strain>
    </source>
</reference>
<evidence type="ECO:0000259" key="3">
    <source>
        <dbReference type="PROSITE" id="PS50157"/>
    </source>
</evidence>
<keyword evidence="1" id="KW-0479">Metal-binding</keyword>
<dbReference type="PANTHER" id="PTHR21354:SF0">
    <property type="entry name" value="ZINC FINGER PROTEIN 511"/>
    <property type="match status" value="1"/>
</dbReference>
<dbReference type="SMART" id="SM00355">
    <property type="entry name" value="ZnF_C2H2"/>
    <property type="match status" value="3"/>
</dbReference>
<feature type="region of interest" description="Disordered" evidence="2">
    <location>
        <begin position="162"/>
        <end position="190"/>
    </location>
</feature>
<keyword evidence="1" id="KW-0862">Zinc</keyword>
<name>A0AAN8XPW5_POLSC</name>
<dbReference type="PROSITE" id="PS00028">
    <property type="entry name" value="ZINC_FINGER_C2H2_1"/>
    <property type="match status" value="2"/>
</dbReference>
<dbReference type="InterPro" id="IPR039258">
    <property type="entry name" value="ZNF511"/>
</dbReference>
<feature type="compositionally biased region" description="Basic and acidic residues" evidence="2">
    <location>
        <begin position="165"/>
        <end position="177"/>
    </location>
</feature>
<evidence type="ECO:0000313" key="4">
    <source>
        <dbReference type="EMBL" id="KAK6645233.1"/>
    </source>
</evidence>